<evidence type="ECO:0000259" key="4">
    <source>
        <dbReference type="Pfam" id="PF18088"/>
    </source>
</evidence>
<gene>
    <name evidence="5" type="ORF">GMD52_04870</name>
</gene>
<evidence type="ECO:0000259" key="3">
    <source>
        <dbReference type="Pfam" id="PF00728"/>
    </source>
</evidence>
<keyword evidence="2 5" id="KW-0378">Hydrolase</keyword>
<dbReference type="GO" id="GO:0005975">
    <property type="term" value="P:carbohydrate metabolic process"/>
    <property type="evidence" value="ECO:0007669"/>
    <property type="project" value="InterPro"/>
</dbReference>
<evidence type="ECO:0000313" key="5">
    <source>
        <dbReference type="EMBL" id="MTS50873.1"/>
    </source>
</evidence>
<dbReference type="PANTHER" id="PTHR21040:SF8">
    <property type="entry name" value="BCDNA.GH04120"/>
    <property type="match status" value="1"/>
</dbReference>
<dbReference type="SUPFAM" id="SSF51445">
    <property type="entry name" value="(Trans)glycosidases"/>
    <property type="match status" value="1"/>
</dbReference>
<protein>
    <submittedName>
        <fullName evidence="5">Family 20 glycosylhydrolase</fullName>
    </submittedName>
</protein>
<dbReference type="Pfam" id="PF00728">
    <property type="entry name" value="Glyco_hydro_20"/>
    <property type="match status" value="1"/>
</dbReference>
<dbReference type="CDD" id="cd06565">
    <property type="entry name" value="GH20_GcnA-like"/>
    <property type="match status" value="1"/>
</dbReference>
<dbReference type="InterPro" id="IPR015883">
    <property type="entry name" value="Glyco_hydro_20_cat"/>
</dbReference>
<comment type="caution">
    <text evidence="5">The sequence shown here is derived from an EMBL/GenBank/DDBJ whole genome shotgun (WGS) entry which is preliminary data.</text>
</comment>
<evidence type="ECO:0000256" key="2">
    <source>
        <dbReference type="ARBA" id="ARBA00022801"/>
    </source>
</evidence>
<dbReference type="GO" id="GO:0004563">
    <property type="term" value="F:beta-N-acetylhexosaminidase activity"/>
    <property type="evidence" value="ECO:0007669"/>
    <property type="project" value="UniProtKB-ARBA"/>
</dbReference>
<feature type="domain" description="Glycoside hydrolase family 20 catalytic" evidence="3">
    <location>
        <begin position="144"/>
        <end position="311"/>
    </location>
</feature>
<reference evidence="5 6" key="1">
    <citation type="journal article" date="2019" name="Nat. Med.">
        <title>A library of human gut bacterial isolates paired with longitudinal multiomics data enables mechanistic microbiome research.</title>
        <authorList>
            <person name="Poyet M."/>
            <person name="Groussin M."/>
            <person name="Gibbons S.M."/>
            <person name="Avila-Pacheco J."/>
            <person name="Jiang X."/>
            <person name="Kearney S.M."/>
            <person name="Perrotta A.R."/>
            <person name="Berdy B."/>
            <person name="Zhao S."/>
            <person name="Lieberman T.D."/>
            <person name="Swanson P.K."/>
            <person name="Smith M."/>
            <person name="Roesemann S."/>
            <person name="Alexander J.E."/>
            <person name="Rich S.A."/>
            <person name="Livny J."/>
            <person name="Vlamakis H."/>
            <person name="Clish C."/>
            <person name="Bullock K."/>
            <person name="Deik A."/>
            <person name="Scott J."/>
            <person name="Pierce K.A."/>
            <person name="Xavier R.J."/>
            <person name="Alm E.J."/>
        </authorList>
    </citation>
    <scope>NUCLEOTIDE SEQUENCE [LARGE SCALE GENOMIC DNA]</scope>
    <source>
        <strain evidence="5 6">BIOML-A7</strain>
    </source>
</reference>
<accession>A0A6I3QP62</accession>
<dbReference type="Proteomes" id="UP000449193">
    <property type="component" value="Unassembled WGS sequence"/>
</dbReference>
<sequence length="629" mass="72675">MAIKLLGDATEVKKGLDHINEFYPYVSQHLNKPIMAFYQGEKNESSIEIVNVNDAWHIRFGRRCDFFRALGCVLTEGERFNLLHENAVYEKCGVMLDVSRDAAYTVTQLKEFFVWIALCGLNTCYLYMEDLYCLERYPYFGYLRGAYTQNELRELDDFANDLGIELIPCIQTLSHLATTLKWDYAQCMKDTANTLMVGQDETYEFIREMLSTLKETFRTPRIHIGMDEAMDLGTGKYLRMQGYTPQFELMMEHLIRVTQMAQEMGLVPIIWDDMFYRSKNKDLDYYDPSVMLNEDDIAQVPKNVQLAYWDYYHNTQEEYDLLLEKRKNFTQHIIFAGGIWKWNGWVPNYGKTFVSTHAALQACKNHRVDEILATMWGDNGAETALQTVWPGLVLFGQYAYGASVDDDAISHRCKMFTGLSLTEYRTIESLDVLPGCELQNLKTRNPSKYFLYQDLLLGAFDCYVGDKTAAHYKACALEIQKIAHTERHPVEFQRMLKLYECLAHVLARKSDWGVRVRTAYKQKDMGRLSDLCKELDSLSGEVDALHKAFVYMWCYGTKGSGLEVHDIRLGGLIGRINTVQMRLSAYINGEITELDELEQEILPFKQQSGDDDGYPVCNKYHLIATQNLL</sequence>
<dbReference type="AlphaFoldDB" id="A0A6I3QP62"/>
<dbReference type="RefSeq" id="WP_155201195.1">
    <property type="nucleotide sequence ID" value="NZ_WMZL01000006.1"/>
</dbReference>
<proteinExistence type="inferred from homology"/>
<dbReference type="Gene3D" id="1.20.120.670">
    <property type="entry name" value="N-acetyl-b-d-glucoasminidase"/>
    <property type="match status" value="1"/>
</dbReference>
<dbReference type="EMBL" id="WMZR01000005">
    <property type="protein sequence ID" value="MTS50873.1"/>
    <property type="molecule type" value="Genomic_DNA"/>
</dbReference>
<dbReference type="InterPro" id="IPR017853">
    <property type="entry name" value="GH"/>
</dbReference>
<organism evidence="5 6">
    <name type="scientific">Ruthenibacterium lactatiformans</name>
    <dbReference type="NCBI Taxonomy" id="1550024"/>
    <lineage>
        <taxon>Bacteria</taxon>
        <taxon>Bacillati</taxon>
        <taxon>Bacillota</taxon>
        <taxon>Clostridia</taxon>
        <taxon>Eubacteriales</taxon>
        <taxon>Oscillospiraceae</taxon>
        <taxon>Ruthenibacterium</taxon>
    </lineage>
</organism>
<feature type="domain" description="Glycoside Hydrolase 20C C-terminal" evidence="4">
    <location>
        <begin position="423"/>
        <end position="611"/>
    </location>
</feature>
<name>A0A6I3QP62_9FIRM</name>
<dbReference type="InterPro" id="IPR038901">
    <property type="entry name" value="HEXDC-like"/>
</dbReference>
<comment type="similarity">
    <text evidence="1">Belongs to the glycosyl hydrolase 20 family.</text>
</comment>
<evidence type="ECO:0000313" key="6">
    <source>
        <dbReference type="Proteomes" id="UP000449193"/>
    </source>
</evidence>
<dbReference type="InterPro" id="IPR041063">
    <property type="entry name" value="Glyco_H_20C_C"/>
</dbReference>
<dbReference type="Gene3D" id="3.20.20.80">
    <property type="entry name" value="Glycosidases"/>
    <property type="match status" value="1"/>
</dbReference>
<evidence type="ECO:0000256" key="1">
    <source>
        <dbReference type="ARBA" id="ARBA00006285"/>
    </source>
</evidence>
<dbReference type="Pfam" id="PF18088">
    <property type="entry name" value="Glyco_H_20C_C"/>
    <property type="match status" value="1"/>
</dbReference>
<dbReference type="PANTHER" id="PTHR21040">
    <property type="entry name" value="BCDNA.GH04120"/>
    <property type="match status" value="1"/>
</dbReference>